<dbReference type="STRING" id="1802421.A2318_00820"/>
<keyword evidence="2 5" id="KW-0812">Transmembrane</keyword>
<comment type="subcellular location">
    <subcellularLocation>
        <location evidence="1">Membrane</location>
        <topology evidence="1">Multi-pass membrane protein</topology>
    </subcellularLocation>
</comment>
<gene>
    <name evidence="7" type="ORF">A2318_00820</name>
</gene>
<feature type="transmembrane region" description="Helical" evidence="5">
    <location>
        <begin position="347"/>
        <end position="368"/>
    </location>
</feature>
<feature type="transmembrane region" description="Helical" evidence="5">
    <location>
        <begin position="64"/>
        <end position="89"/>
    </location>
</feature>
<evidence type="ECO:0000259" key="6">
    <source>
        <dbReference type="Pfam" id="PF01490"/>
    </source>
</evidence>
<dbReference type="Pfam" id="PF01490">
    <property type="entry name" value="Aa_trans"/>
    <property type="match status" value="1"/>
</dbReference>
<feature type="transmembrane region" description="Helical" evidence="5">
    <location>
        <begin position="388"/>
        <end position="408"/>
    </location>
</feature>
<feature type="transmembrane region" description="Helical" evidence="5">
    <location>
        <begin position="324"/>
        <end position="341"/>
    </location>
</feature>
<keyword evidence="4 5" id="KW-0472">Membrane</keyword>
<feature type="transmembrane region" description="Helical" evidence="5">
    <location>
        <begin position="176"/>
        <end position="198"/>
    </location>
</feature>
<dbReference type="EMBL" id="MGFD01000042">
    <property type="protein sequence ID" value="OGL97579.1"/>
    <property type="molecule type" value="Genomic_DNA"/>
</dbReference>
<evidence type="ECO:0000256" key="1">
    <source>
        <dbReference type="ARBA" id="ARBA00004141"/>
    </source>
</evidence>
<dbReference type="GO" id="GO:0015179">
    <property type="term" value="F:L-amino acid transmembrane transporter activity"/>
    <property type="evidence" value="ECO:0007669"/>
    <property type="project" value="TreeGrafter"/>
</dbReference>
<feature type="transmembrane region" description="Helical" evidence="5">
    <location>
        <begin position="286"/>
        <end position="308"/>
    </location>
</feature>
<protein>
    <recommendedName>
        <fullName evidence="6">Amino acid transporter transmembrane domain-containing protein</fullName>
    </recommendedName>
</protein>
<reference evidence="7 8" key="1">
    <citation type="journal article" date="2016" name="Nat. Commun.">
        <title>Thousands of microbial genomes shed light on interconnected biogeochemical processes in an aquifer system.</title>
        <authorList>
            <person name="Anantharaman K."/>
            <person name="Brown C.T."/>
            <person name="Hug L.A."/>
            <person name="Sharon I."/>
            <person name="Castelle C.J."/>
            <person name="Probst A.J."/>
            <person name="Thomas B.C."/>
            <person name="Singh A."/>
            <person name="Wilkins M.J."/>
            <person name="Karaoz U."/>
            <person name="Brodie E.L."/>
            <person name="Williams K.H."/>
            <person name="Hubbard S.S."/>
            <person name="Banfield J.F."/>
        </authorList>
    </citation>
    <scope>NUCLEOTIDE SEQUENCE [LARGE SCALE GENOMIC DNA]</scope>
</reference>
<evidence type="ECO:0000256" key="5">
    <source>
        <dbReference type="SAM" id="Phobius"/>
    </source>
</evidence>
<accession>A0A1F7W495</accession>
<comment type="caution">
    <text evidence="7">The sequence shown here is derived from an EMBL/GenBank/DDBJ whole genome shotgun (WGS) entry which is preliminary data.</text>
</comment>
<dbReference type="AlphaFoldDB" id="A0A1F7W495"/>
<proteinExistence type="predicted"/>
<dbReference type="PANTHER" id="PTHR22950">
    <property type="entry name" value="AMINO ACID TRANSPORTER"/>
    <property type="match status" value="1"/>
</dbReference>
<evidence type="ECO:0000256" key="2">
    <source>
        <dbReference type="ARBA" id="ARBA00022692"/>
    </source>
</evidence>
<feature type="transmembrane region" description="Helical" evidence="5">
    <location>
        <begin position="38"/>
        <end position="58"/>
    </location>
</feature>
<feature type="transmembrane region" description="Helical" evidence="5">
    <location>
        <begin position="241"/>
        <end position="266"/>
    </location>
</feature>
<name>A0A1F7W495_9BACT</name>
<dbReference type="GO" id="GO:0016020">
    <property type="term" value="C:membrane"/>
    <property type="evidence" value="ECO:0007669"/>
    <property type="project" value="UniProtKB-SubCell"/>
</dbReference>
<evidence type="ECO:0000313" key="7">
    <source>
        <dbReference type="EMBL" id="OGL97579.1"/>
    </source>
</evidence>
<dbReference type="Proteomes" id="UP000177331">
    <property type="component" value="Unassembled WGS sequence"/>
</dbReference>
<feature type="transmembrane region" description="Helical" evidence="5">
    <location>
        <begin position="137"/>
        <end position="164"/>
    </location>
</feature>
<dbReference type="InterPro" id="IPR013057">
    <property type="entry name" value="AA_transpt_TM"/>
</dbReference>
<feature type="transmembrane region" description="Helical" evidence="5">
    <location>
        <begin position="6"/>
        <end position="26"/>
    </location>
</feature>
<sequence length="409" mass="45444">MRFLSHFISLFVSKPFLLSPLLLSTFPVIHPDLKFIRAVFMMIGGVVGVGVFGLPFAFAQSGFAIGFLELLVIALVLLMVQFMYAEITLQTEGTHRLVGYVEIYLGKKWSWLSTIAICSSIWGAMLAYMIIGGKFLFLILSPIFGGSVVPYSYAVGLIAAFLIFRGLQFASKLEVFVILAFLFLFLFIIGISLPHIEWTHLQSLDATKWFLPYGIILFALSSTGIVPEMRDVLGLRAKKQLGKAILIGITIVVLLYALFAFAVVGVTGPVTTGAAFDGLIPVFGSSFRLITSALGLITILSIFMILGIQLQNTFKYDFQRSQKTAWFLTVIVPFVLFTFGVREFIDLVGFIGSVFGGMLGIFIVLCYLQLKREPICKERHCLNLPDAFSWLAIIFFLGGLIFTLYRFLV</sequence>
<evidence type="ECO:0000313" key="8">
    <source>
        <dbReference type="Proteomes" id="UP000177331"/>
    </source>
</evidence>
<feature type="transmembrane region" description="Helical" evidence="5">
    <location>
        <begin position="210"/>
        <end position="229"/>
    </location>
</feature>
<keyword evidence="3 5" id="KW-1133">Transmembrane helix</keyword>
<organism evidence="7 8">
    <name type="scientific">Candidatus Uhrbacteria bacterium RIFOXYB2_FULL_45_11</name>
    <dbReference type="NCBI Taxonomy" id="1802421"/>
    <lineage>
        <taxon>Bacteria</taxon>
        <taxon>Candidatus Uhriibacteriota</taxon>
    </lineage>
</organism>
<feature type="domain" description="Amino acid transporter transmembrane" evidence="6">
    <location>
        <begin position="35"/>
        <end position="406"/>
    </location>
</feature>
<evidence type="ECO:0000256" key="4">
    <source>
        <dbReference type="ARBA" id="ARBA00023136"/>
    </source>
</evidence>
<evidence type="ECO:0000256" key="3">
    <source>
        <dbReference type="ARBA" id="ARBA00022989"/>
    </source>
</evidence>
<feature type="transmembrane region" description="Helical" evidence="5">
    <location>
        <begin position="109"/>
        <end position="131"/>
    </location>
</feature>
<dbReference type="Gene3D" id="1.20.1740.10">
    <property type="entry name" value="Amino acid/polyamine transporter I"/>
    <property type="match status" value="1"/>
</dbReference>